<dbReference type="EMBL" id="UINC01012121">
    <property type="protein sequence ID" value="SVA53105.1"/>
    <property type="molecule type" value="Genomic_DNA"/>
</dbReference>
<organism evidence="2">
    <name type="scientific">marine metagenome</name>
    <dbReference type="NCBI Taxonomy" id="408172"/>
    <lineage>
        <taxon>unclassified sequences</taxon>
        <taxon>metagenomes</taxon>
        <taxon>ecological metagenomes</taxon>
    </lineage>
</organism>
<dbReference type="Pfam" id="PF13640">
    <property type="entry name" value="2OG-FeII_Oxy_3"/>
    <property type="match status" value="1"/>
</dbReference>
<proteinExistence type="predicted"/>
<evidence type="ECO:0000313" key="2">
    <source>
        <dbReference type="EMBL" id="SVA53105.1"/>
    </source>
</evidence>
<dbReference type="InterPro" id="IPR044862">
    <property type="entry name" value="Pro_4_hyd_alph_FE2OG_OXY"/>
</dbReference>
<name>A0A381WKR7_9ZZZZ</name>
<accession>A0A381WKR7</accession>
<gene>
    <name evidence="2" type="ORF">METZ01_LOCUS105959</name>
</gene>
<dbReference type="AlphaFoldDB" id="A0A381WKR7"/>
<sequence length="190" mass="22220">MEEFNDLISCPTAHQVSYEIMHSGEMLYDLEQMTGISGLLPDPHLVGAGFSIFRDGSYLGPHYDFNWNDRLRLHRKLTSLLFITPGWKEEWGGHHELWTNSPDKDKNAKKAYSHVPLFNRFYIDENVKKGPYHAVSKVNCPDEVEGRCAIRFFYYISSSEYDPNDPPHKSIYTTNEYTHNKLYEEEYNKS</sequence>
<protein>
    <recommendedName>
        <fullName evidence="1">Prolyl 4-hydroxylase alpha subunit Fe(2+) 2OG dioxygenase domain-containing protein</fullName>
    </recommendedName>
</protein>
<feature type="domain" description="Prolyl 4-hydroxylase alpha subunit Fe(2+) 2OG dioxygenase" evidence="1">
    <location>
        <begin position="50"/>
        <end position="155"/>
    </location>
</feature>
<dbReference type="Gene3D" id="2.60.120.620">
    <property type="entry name" value="q2cbj1_9rhob like domain"/>
    <property type="match status" value="1"/>
</dbReference>
<evidence type="ECO:0000259" key="1">
    <source>
        <dbReference type="Pfam" id="PF13640"/>
    </source>
</evidence>
<reference evidence="2" key="1">
    <citation type="submission" date="2018-05" db="EMBL/GenBank/DDBJ databases">
        <authorList>
            <person name="Lanie J.A."/>
            <person name="Ng W.-L."/>
            <person name="Kazmierczak K.M."/>
            <person name="Andrzejewski T.M."/>
            <person name="Davidsen T.M."/>
            <person name="Wayne K.J."/>
            <person name="Tettelin H."/>
            <person name="Glass J.I."/>
            <person name="Rusch D."/>
            <person name="Podicherti R."/>
            <person name="Tsui H.-C.T."/>
            <person name="Winkler M.E."/>
        </authorList>
    </citation>
    <scope>NUCLEOTIDE SEQUENCE</scope>
</reference>